<evidence type="ECO:0000256" key="2">
    <source>
        <dbReference type="SAM" id="Phobius"/>
    </source>
</evidence>
<dbReference type="EMBL" id="FOPY01000021">
    <property type="protein sequence ID" value="SFI14566.1"/>
    <property type="molecule type" value="Genomic_DNA"/>
</dbReference>
<name>A0A1I3FTK6_9GAMM</name>
<keyword evidence="4" id="KW-1185">Reference proteome</keyword>
<feature type="compositionally biased region" description="Basic and acidic residues" evidence="1">
    <location>
        <begin position="133"/>
        <end position="145"/>
    </location>
</feature>
<feature type="region of interest" description="Disordered" evidence="1">
    <location>
        <begin position="57"/>
        <end position="145"/>
    </location>
</feature>
<feature type="compositionally biased region" description="Basic and acidic residues" evidence="1">
    <location>
        <begin position="85"/>
        <end position="98"/>
    </location>
</feature>
<evidence type="ECO:0000313" key="4">
    <source>
        <dbReference type="Proteomes" id="UP000199040"/>
    </source>
</evidence>
<reference evidence="3 4" key="1">
    <citation type="submission" date="2016-10" db="EMBL/GenBank/DDBJ databases">
        <authorList>
            <person name="de Groot N.N."/>
        </authorList>
    </citation>
    <scope>NUCLEOTIDE SEQUENCE [LARGE SCALE GENOMIC DNA]</scope>
    <source>
        <strain evidence="3 4">CGMCC 1.6848</strain>
    </source>
</reference>
<organism evidence="3 4">
    <name type="scientific">Modicisalibacter xianhensis</name>
    <dbReference type="NCBI Taxonomy" id="442341"/>
    <lineage>
        <taxon>Bacteria</taxon>
        <taxon>Pseudomonadati</taxon>
        <taxon>Pseudomonadota</taxon>
        <taxon>Gammaproteobacteria</taxon>
        <taxon>Oceanospirillales</taxon>
        <taxon>Halomonadaceae</taxon>
        <taxon>Modicisalibacter</taxon>
    </lineage>
</organism>
<protein>
    <submittedName>
        <fullName evidence="3">Uncharacterized protein</fullName>
    </submittedName>
</protein>
<gene>
    <name evidence="3" type="ORF">SAMN04487959_12119</name>
</gene>
<keyword evidence="2" id="KW-0472">Membrane</keyword>
<evidence type="ECO:0000256" key="1">
    <source>
        <dbReference type="SAM" id="MobiDB-lite"/>
    </source>
</evidence>
<evidence type="ECO:0000313" key="3">
    <source>
        <dbReference type="EMBL" id="SFI14566.1"/>
    </source>
</evidence>
<proteinExistence type="predicted"/>
<dbReference type="Proteomes" id="UP000199040">
    <property type="component" value="Unassembled WGS sequence"/>
</dbReference>
<keyword evidence="2" id="KW-1133">Transmembrane helix</keyword>
<feature type="compositionally biased region" description="Basic and acidic residues" evidence="1">
    <location>
        <begin position="107"/>
        <end position="121"/>
    </location>
</feature>
<dbReference type="AlphaFoldDB" id="A0A1I3FTK6"/>
<sequence>MSDDHSHNSGYMAHDSSGLRGREALHAPRSGMRRRWLPILLLSLAMLCATGALPRWGQAEPGYSSLGKDEEAASRPGVRRYGPQYDDRRYGPEADTRRYGPRTDTPSWRREERQRNEREPGTQRVLPLPPSPSDKRSDTGIGAER</sequence>
<feature type="transmembrane region" description="Helical" evidence="2">
    <location>
        <begin position="36"/>
        <end position="56"/>
    </location>
</feature>
<accession>A0A1I3FTK6</accession>
<keyword evidence="2" id="KW-0812">Transmembrane</keyword>